<evidence type="ECO:0000256" key="3">
    <source>
        <dbReference type="ARBA" id="ARBA00009466"/>
    </source>
</evidence>
<comment type="similarity">
    <text evidence="3">Belongs to the exportin family.</text>
</comment>
<dbReference type="AlphaFoldDB" id="A0A4D9D5E6"/>
<dbReference type="GO" id="GO:0031267">
    <property type="term" value="F:small GTPase binding"/>
    <property type="evidence" value="ECO:0007669"/>
    <property type="project" value="InterPro"/>
</dbReference>
<keyword evidence="7" id="KW-0539">Nucleus</keyword>
<dbReference type="InterPro" id="IPR001494">
    <property type="entry name" value="Importin-beta_N"/>
</dbReference>
<evidence type="ECO:0000256" key="4">
    <source>
        <dbReference type="ARBA" id="ARBA00022448"/>
    </source>
</evidence>
<dbReference type="GO" id="GO:0005634">
    <property type="term" value="C:nucleus"/>
    <property type="evidence" value="ECO:0007669"/>
    <property type="project" value="UniProtKB-SubCell"/>
</dbReference>
<dbReference type="OrthoDB" id="10261013at2759"/>
<evidence type="ECO:0000313" key="10">
    <source>
        <dbReference type="EMBL" id="TFJ86596.1"/>
    </source>
</evidence>
<accession>A0A4D9D5E6</accession>
<evidence type="ECO:0000256" key="7">
    <source>
        <dbReference type="ARBA" id="ARBA00023242"/>
    </source>
</evidence>
<keyword evidence="6" id="KW-0653">Protein transport</keyword>
<gene>
    <name evidence="10" type="ORF">NSK_002253</name>
</gene>
<dbReference type="InterPro" id="IPR040016">
    <property type="entry name" value="XPO6"/>
</dbReference>
<evidence type="ECO:0000256" key="8">
    <source>
        <dbReference type="SAM" id="MobiDB-lite"/>
    </source>
</evidence>
<dbReference type="PANTHER" id="PTHR21452:SF4">
    <property type="entry name" value="EXPORTIN-6"/>
    <property type="match status" value="1"/>
</dbReference>
<name>A0A4D9D5E6_9STRA</name>
<evidence type="ECO:0000256" key="6">
    <source>
        <dbReference type="ARBA" id="ARBA00022927"/>
    </source>
</evidence>
<dbReference type="PANTHER" id="PTHR21452">
    <property type="entry name" value="EXPORTIN-6"/>
    <property type="match status" value="1"/>
</dbReference>
<dbReference type="InterPro" id="IPR013598">
    <property type="entry name" value="Exportin-1/Importin-b-like"/>
</dbReference>
<evidence type="ECO:0000256" key="5">
    <source>
        <dbReference type="ARBA" id="ARBA00022490"/>
    </source>
</evidence>
<comment type="subcellular location">
    <subcellularLocation>
        <location evidence="2">Cytoplasm</location>
    </subcellularLocation>
    <subcellularLocation>
        <location evidence="1">Nucleus</location>
    </subcellularLocation>
</comment>
<reference evidence="10 11" key="1">
    <citation type="submission" date="2019-01" db="EMBL/GenBank/DDBJ databases">
        <title>Nuclear Genome Assembly of the Microalgal Biofuel strain Nannochloropsis salina CCMP1776.</title>
        <authorList>
            <person name="Hovde B."/>
        </authorList>
    </citation>
    <scope>NUCLEOTIDE SEQUENCE [LARGE SCALE GENOMIC DNA]</scope>
    <source>
        <strain evidence="10 11">CCMP1776</strain>
    </source>
</reference>
<comment type="caution">
    <text evidence="10">The sequence shown here is derived from an EMBL/GenBank/DDBJ whole genome shotgun (WGS) entry which is preliminary data.</text>
</comment>
<dbReference type="Gene3D" id="1.25.10.10">
    <property type="entry name" value="Leucine-rich Repeat Variant"/>
    <property type="match status" value="1"/>
</dbReference>
<sequence length="1190" mass="129281">MMITGRSVAGRQEEEHSTSPPPRHAVSGMGRLEGLLHTFFNGCNGNPALQRDIERELQGIKDKPEAMDEARHYLESSSSPYLQWFAATVLDDAVTRKWHRLNSNTREQLRNFILELLLLERPGHAHLEPFVTNKLQQVLINIGKQVEGWPQAYPTFVSDIIALSGSPSTYPTGLGLLCMCSSEFLRDDLALPSSRIAELQTLFARELPAVVEMLTSLLAYAHKPSAGSENAVQQAALATAALRCLGTLVEWPSMASCLTPGLCASVFDLVLDAARPGHGPDMQPCGVAAVGVMTELLNKRCLPSHLEAFVLQVATQMCLVLESVCALTKANGGDDDGGVEGADEELLLGFLEFLCVFLEQHLGRILLLPAFPFADFCTLLATFTFRQLPDARLLRRAFLPWTTLLEHLTESEAGLATLPGSLPLLSSVAIELLSKLLFSSNAHAMAQLEDEEEDRVRVLEVHGMEKMVDGQEWMPLGSWEDGGLARGAGVEGEGVCLGEEKSERQEVLDEGVLLLQSFARLPGCSQDLAGLLGSRLETVWGALTDKEPYDHAMADACTLLSLAGVVASVCPTDPFWRFLRLVLAMAQCMNQEEGNTRSPAFARLHRATFRALFHLTRGLMPAGPPATPSTPIPALEHVVDEILSVVHGILEPPPSASLSFKHPAWAAREAVAREAASVVLALARHIPARQLRSYPSVNQWIEDAHRLAPAHSLPVQEVYLQSVSLLYLPTDGPSLDPKEGQNLMAAYSAFLAPWVNALPEAQTHLESSPGQRVGDPLDAMRHLGKATRILRGICVLYTQSPKRIKAFLHTALLPGLPSLLPCLRNCLDHLCTCGSTSKASSLSQAGQTHGCPETAFHSAALAARAVLELLAALQTCLGKDVGPLLAEAVRLFVHLDWSTGLGAAPGHAPQDARPPSTPSPTLPPASIFLLASLLRLLRQLSLERSSFPTGTVGELSRLALDRLLPLVRSAPADLLPLFLQLAGSLLSDHWREFVSESTYPKTNGASHVNAGIASAGGGCRRKAFVSRDMESTFERFLLVMYESLQDTSLSPDTIRLIIELLERLDGDIALFNLEHFQSTMRLPYAMAILHLLFSRAHPSLRDELLGLLREMTVAVACHGVSEGVDGVTWTFGKLFPEALMKMEGLTNEQRGSLLASIPRDIQDGPSFKKHMAAFLSDVRYAQMVQQGAVG</sequence>
<evidence type="ECO:0000256" key="2">
    <source>
        <dbReference type="ARBA" id="ARBA00004496"/>
    </source>
</evidence>
<feature type="region of interest" description="Disordered" evidence="8">
    <location>
        <begin position="1"/>
        <end position="28"/>
    </location>
</feature>
<proteinExistence type="inferred from homology"/>
<dbReference type="GO" id="GO:0006611">
    <property type="term" value="P:protein export from nucleus"/>
    <property type="evidence" value="ECO:0007669"/>
    <property type="project" value="InterPro"/>
</dbReference>
<dbReference type="Pfam" id="PF08389">
    <property type="entry name" value="Xpo1"/>
    <property type="match status" value="1"/>
</dbReference>
<keyword evidence="4" id="KW-0813">Transport</keyword>
<dbReference type="InterPro" id="IPR016024">
    <property type="entry name" value="ARM-type_fold"/>
</dbReference>
<dbReference type="EMBL" id="SDOX01000008">
    <property type="protein sequence ID" value="TFJ86596.1"/>
    <property type="molecule type" value="Genomic_DNA"/>
</dbReference>
<organism evidence="10 11">
    <name type="scientific">Nannochloropsis salina CCMP1776</name>
    <dbReference type="NCBI Taxonomy" id="1027361"/>
    <lineage>
        <taxon>Eukaryota</taxon>
        <taxon>Sar</taxon>
        <taxon>Stramenopiles</taxon>
        <taxon>Ochrophyta</taxon>
        <taxon>Eustigmatophyceae</taxon>
        <taxon>Eustigmatales</taxon>
        <taxon>Monodopsidaceae</taxon>
        <taxon>Microchloropsis</taxon>
        <taxon>Microchloropsis salina</taxon>
    </lineage>
</organism>
<feature type="domain" description="Importin N-terminal" evidence="9">
    <location>
        <begin position="53"/>
        <end position="119"/>
    </location>
</feature>
<dbReference type="InterPro" id="IPR011989">
    <property type="entry name" value="ARM-like"/>
</dbReference>
<evidence type="ECO:0000259" key="9">
    <source>
        <dbReference type="PROSITE" id="PS50166"/>
    </source>
</evidence>
<evidence type="ECO:0000256" key="1">
    <source>
        <dbReference type="ARBA" id="ARBA00004123"/>
    </source>
</evidence>
<dbReference type="PROSITE" id="PS50166">
    <property type="entry name" value="IMPORTIN_B_NT"/>
    <property type="match status" value="1"/>
</dbReference>
<dbReference type="GO" id="GO:0005049">
    <property type="term" value="F:nuclear export signal receptor activity"/>
    <property type="evidence" value="ECO:0007669"/>
    <property type="project" value="InterPro"/>
</dbReference>
<keyword evidence="5" id="KW-0963">Cytoplasm</keyword>
<evidence type="ECO:0000313" key="11">
    <source>
        <dbReference type="Proteomes" id="UP000355283"/>
    </source>
</evidence>
<dbReference type="Proteomes" id="UP000355283">
    <property type="component" value="Unassembled WGS sequence"/>
</dbReference>
<dbReference type="Pfam" id="PF03810">
    <property type="entry name" value="IBN_N"/>
    <property type="match status" value="1"/>
</dbReference>
<dbReference type="SUPFAM" id="SSF48371">
    <property type="entry name" value="ARM repeat"/>
    <property type="match status" value="1"/>
</dbReference>
<keyword evidence="11" id="KW-1185">Reference proteome</keyword>
<dbReference type="GO" id="GO:0005737">
    <property type="term" value="C:cytoplasm"/>
    <property type="evidence" value="ECO:0007669"/>
    <property type="project" value="UniProtKB-SubCell"/>
</dbReference>
<protein>
    <recommendedName>
        <fullName evidence="9">Importin N-terminal domain-containing protein</fullName>
    </recommendedName>
</protein>